<protein>
    <recommendedName>
        <fullName evidence="3">Na+ driven multidrug efflux pump</fullName>
    </recommendedName>
</protein>
<dbReference type="RefSeq" id="WP_102777123.1">
    <property type="nucleotide sequence ID" value="NZ_CBCSGP010000012.1"/>
</dbReference>
<sequence>MKKRPKLLALYQVDSNFQKSFYQILSDTYSELFEITIAEYESHEPESLNYQALFSFMPIESTLPVFYFSEIVTSQGFYITDSKLKEGQTVLALSSALNQFYQSLNSSLLDAFPFQIRQSDHTGQIIYHNHQFNGSFFPEDDQELEGWIYRQFKANPQDATKHFLLPTASSDHIYFQSYYGLQDENGQYLGTLDFVQDLKPILAQYLEETAQAIVGWSDVTSGPSISDDI</sequence>
<gene>
    <name evidence="1" type="ORF">AT575_03140</name>
</gene>
<evidence type="ECO:0000313" key="2">
    <source>
        <dbReference type="Proteomes" id="UP000235963"/>
    </source>
</evidence>
<evidence type="ECO:0008006" key="3">
    <source>
        <dbReference type="Google" id="ProtNLM"/>
    </source>
</evidence>
<dbReference type="OrthoDB" id="2230068at2"/>
<proteinExistence type="predicted"/>
<organism evidence="1 2">
    <name type="scientific">Streptococcus penaeicida</name>
    <dbReference type="NCBI Taxonomy" id="1765960"/>
    <lineage>
        <taxon>Bacteria</taxon>
        <taxon>Bacillati</taxon>
        <taxon>Bacillota</taxon>
        <taxon>Bacilli</taxon>
        <taxon>Lactobacillales</taxon>
        <taxon>Streptococcaceae</taxon>
        <taxon>Streptococcus</taxon>
    </lineage>
</organism>
<accession>A0A2N8LCL7</accession>
<comment type="caution">
    <text evidence="1">The sequence shown here is derived from an EMBL/GenBank/DDBJ whole genome shotgun (WGS) entry which is preliminary data.</text>
</comment>
<dbReference type="Gene3D" id="3.30.450.20">
    <property type="entry name" value="PAS domain"/>
    <property type="match status" value="1"/>
</dbReference>
<name>A0A2N8LCL7_9STRE</name>
<evidence type="ECO:0000313" key="1">
    <source>
        <dbReference type="EMBL" id="PND47897.1"/>
    </source>
</evidence>
<dbReference type="AlphaFoldDB" id="A0A2N8LCL7"/>
<dbReference type="EMBL" id="LOCM01000015">
    <property type="protein sequence ID" value="PND47897.1"/>
    <property type="molecule type" value="Genomic_DNA"/>
</dbReference>
<dbReference type="Proteomes" id="UP000235963">
    <property type="component" value="Unassembled WGS sequence"/>
</dbReference>
<keyword evidence="2" id="KW-1185">Reference proteome</keyword>
<reference evidence="1 2" key="1">
    <citation type="submission" date="2015-12" db="EMBL/GenBank/DDBJ databases">
        <title>Streptococcus penaeicida sp. nov.</title>
        <authorList>
            <person name="Gomez-Gil B."/>
            <person name="Morales-Covarrubias M."/>
        </authorList>
    </citation>
    <scope>NUCLEOTIDE SEQUENCE [LARGE SCALE GENOMIC DNA]</scope>
    <source>
        <strain evidence="1 2">CAIM 1838</strain>
    </source>
</reference>